<dbReference type="PANTHER" id="PTHR12419">
    <property type="entry name" value="OTU DOMAIN CONTAINING PROTEIN"/>
    <property type="match status" value="1"/>
</dbReference>
<name>A0A7S2XEQ3_9EUKA</name>
<dbReference type="GO" id="GO:0004843">
    <property type="term" value="F:cysteine-type deubiquitinase activity"/>
    <property type="evidence" value="ECO:0007669"/>
    <property type="project" value="TreeGrafter"/>
</dbReference>
<dbReference type="InterPro" id="IPR050704">
    <property type="entry name" value="Peptidase_C85-like"/>
</dbReference>
<protein>
    <recommendedName>
        <fullName evidence="1">OTU domain-containing protein</fullName>
    </recommendedName>
</protein>
<reference evidence="2" key="1">
    <citation type="submission" date="2021-01" db="EMBL/GenBank/DDBJ databases">
        <authorList>
            <person name="Corre E."/>
            <person name="Pelletier E."/>
            <person name="Niang G."/>
            <person name="Scheremetjew M."/>
            <person name="Finn R."/>
            <person name="Kale V."/>
            <person name="Holt S."/>
            <person name="Cochrane G."/>
            <person name="Meng A."/>
            <person name="Brown T."/>
            <person name="Cohen L."/>
        </authorList>
    </citation>
    <scope>NUCLEOTIDE SEQUENCE</scope>
    <source>
        <strain evidence="2">CCMP622</strain>
    </source>
</reference>
<dbReference type="PROSITE" id="PS50802">
    <property type="entry name" value="OTU"/>
    <property type="match status" value="1"/>
</dbReference>
<dbReference type="EMBL" id="HBHP01027896">
    <property type="protein sequence ID" value="CAD9773274.1"/>
    <property type="molecule type" value="Transcribed_RNA"/>
</dbReference>
<dbReference type="GO" id="GO:0016579">
    <property type="term" value="P:protein deubiquitination"/>
    <property type="evidence" value="ECO:0007669"/>
    <property type="project" value="TreeGrafter"/>
</dbReference>
<dbReference type="InterPro" id="IPR038765">
    <property type="entry name" value="Papain-like_cys_pep_sf"/>
</dbReference>
<dbReference type="InterPro" id="IPR003323">
    <property type="entry name" value="OTU_dom"/>
</dbReference>
<accession>A0A7S2XEQ3</accession>
<proteinExistence type="predicted"/>
<dbReference type="AlphaFoldDB" id="A0A7S2XEQ3"/>
<evidence type="ECO:0000259" key="1">
    <source>
        <dbReference type="PROSITE" id="PS50802"/>
    </source>
</evidence>
<dbReference type="SUPFAM" id="SSF54001">
    <property type="entry name" value="Cysteine proteinases"/>
    <property type="match status" value="1"/>
</dbReference>
<dbReference type="PANTHER" id="PTHR12419:SF7">
    <property type="entry name" value="OTU DOMAIN-CONTAINING PROTEIN 3"/>
    <property type="match status" value="1"/>
</dbReference>
<feature type="domain" description="OTU" evidence="1">
    <location>
        <begin position="96"/>
        <end position="213"/>
    </location>
</feature>
<gene>
    <name evidence="2" type="ORF">LSP00402_LOCUS17265</name>
</gene>
<evidence type="ECO:0000313" key="2">
    <source>
        <dbReference type="EMBL" id="CAD9773274.1"/>
    </source>
</evidence>
<organism evidence="2">
    <name type="scientific">Lotharella oceanica</name>
    <dbReference type="NCBI Taxonomy" id="641309"/>
    <lineage>
        <taxon>Eukaryota</taxon>
        <taxon>Sar</taxon>
        <taxon>Rhizaria</taxon>
        <taxon>Cercozoa</taxon>
        <taxon>Chlorarachniophyceae</taxon>
        <taxon>Lotharella</taxon>
    </lineage>
</organism>
<dbReference type="Gene3D" id="3.90.70.80">
    <property type="match status" value="1"/>
</dbReference>
<sequence length="403" mass="46757">MEEDDSEPFERLKVGMYVEAMYPDGELVKARVLAIQPHNGGHVTVHFEGNRLSRQRTFPRSSVNDPRQFKIPDADDLKQVNKSMHFINALKAINLNVVGMSKEGGHSMFRALSYQLFGTETNWKAVRHMCLQHMIKHKEYFQHFVDCEFEQYIAAKRKAETMEDYYAPGDHLDLQAICEIYDVGVKIYSDMASRPFEYIGFYADQHADFQKKMKYGCILLFYRGDDEYDSLVEDSMPVPLKRSIGFQDDERDLGGLSERDIKGDILKARQREFQIWKERIFGQKAMKMEASLVSTYEGEWDFDPKKPQAKTVFALIKQFDLSEQTSSSERLDMISTAESSTVKIEITRVDTKKGDQKHRTLRRKFKIHGLHKDAIELVNFCTKYFPDLKLSQTKSASIGNLRM</sequence>
<dbReference type="Pfam" id="PF02338">
    <property type="entry name" value="OTU"/>
    <property type="match status" value="1"/>
</dbReference>